<dbReference type="EMBL" id="CAJVPT010001727">
    <property type="protein sequence ID" value="CAG8467735.1"/>
    <property type="molecule type" value="Genomic_DNA"/>
</dbReference>
<gene>
    <name evidence="1" type="ORF">ACOLOM_LOCUS1455</name>
</gene>
<organism evidence="1 2">
    <name type="scientific">Acaulospora colombiana</name>
    <dbReference type="NCBI Taxonomy" id="27376"/>
    <lineage>
        <taxon>Eukaryota</taxon>
        <taxon>Fungi</taxon>
        <taxon>Fungi incertae sedis</taxon>
        <taxon>Mucoromycota</taxon>
        <taxon>Glomeromycotina</taxon>
        <taxon>Glomeromycetes</taxon>
        <taxon>Diversisporales</taxon>
        <taxon>Acaulosporaceae</taxon>
        <taxon>Acaulospora</taxon>
    </lineage>
</organism>
<evidence type="ECO:0000313" key="2">
    <source>
        <dbReference type="Proteomes" id="UP000789525"/>
    </source>
</evidence>
<dbReference type="Proteomes" id="UP000789525">
    <property type="component" value="Unassembled WGS sequence"/>
</dbReference>
<reference evidence="1" key="1">
    <citation type="submission" date="2021-06" db="EMBL/GenBank/DDBJ databases">
        <authorList>
            <person name="Kallberg Y."/>
            <person name="Tangrot J."/>
            <person name="Rosling A."/>
        </authorList>
    </citation>
    <scope>NUCLEOTIDE SEQUENCE</scope>
    <source>
        <strain evidence="1">CL356</strain>
    </source>
</reference>
<accession>A0ACA9KET5</accession>
<sequence>MDTSHDEISLTRASSLVDYAGEKIHAFPYKDVPTSWRRFYTDAALLKSVCEIFLAIGAKDDNLWKQVIGTLDMTLIMTGAPGDGRREMVFKLIEETEKILKGPDHCSIIISSPKPVISLKRAIDNDGDSSQDLIDKSDAKRIKSGSTENDTDARAIPIISNPLQKVAQPSLTTFKSHVTSFDPTPFIITSSISHWPALSTRPWNTNYLVNTIGKERLVPVEIGAKYTDENWTQKIVNFGEFVERWIKNSDCENVAYLAQHDLFTQVPRLRDDVVTPDYCFVDTNPLVINLSHGDDDEHPRNIRYTPPQDVITNAWFGPKGTISPMHTDPYHNLLAQVVGRKYIRLYSPSETSKVYPFEKDGFLNNTSQVGSACLAL</sequence>
<keyword evidence="2" id="KW-1185">Reference proteome</keyword>
<protein>
    <submittedName>
        <fullName evidence="1">4456_t:CDS:1</fullName>
    </submittedName>
</protein>
<name>A0ACA9KET5_9GLOM</name>
<comment type="caution">
    <text evidence="1">The sequence shown here is derived from an EMBL/GenBank/DDBJ whole genome shotgun (WGS) entry which is preliminary data.</text>
</comment>
<evidence type="ECO:0000313" key="1">
    <source>
        <dbReference type="EMBL" id="CAG8467735.1"/>
    </source>
</evidence>
<proteinExistence type="predicted"/>